<reference evidence="1 2" key="1">
    <citation type="submission" date="2012-02" db="EMBL/GenBank/DDBJ databases">
        <title>Complete genome sequence of Phycisphaera mikurensis NBRC 102666.</title>
        <authorList>
            <person name="Ankai A."/>
            <person name="Hosoyama A."/>
            <person name="Terui Y."/>
            <person name="Sekine M."/>
            <person name="Fukai R."/>
            <person name="Kato Y."/>
            <person name="Nakamura S."/>
            <person name="Yamada-Narita S."/>
            <person name="Kawakoshi A."/>
            <person name="Fukunaga Y."/>
            <person name="Yamazaki S."/>
            <person name="Fujita N."/>
        </authorList>
    </citation>
    <scope>NUCLEOTIDE SEQUENCE [LARGE SCALE GENOMIC DNA]</scope>
    <source>
        <strain evidence="2">NBRC 102666 / KCTC 22515 / FYK2301M01</strain>
    </source>
</reference>
<name>I0ICN8_PHYMF</name>
<accession>I0ICN8</accession>
<protein>
    <submittedName>
        <fullName evidence="1">Uncharacterized protein</fullName>
    </submittedName>
</protein>
<proteinExistence type="predicted"/>
<organism evidence="1 2">
    <name type="scientific">Phycisphaera mikurensis (strain NBRC 102666 / KCTC 22515 / FYK2301M01)</name>
    <dbReference type="NCBI Taxonomy" id="1142394"/>
    <lineage>
        <taxon>Bacteria</taxon>
        <taxon>Pseudomonadati</taxon>
        <taxon>Planctomycetota</taxon>
        <taxon>Phycisphaerae</taxon>
        <taxon>Phycisphaerales</taxon>
        <taxon>Phycisphaeraceae</taxon>
        <taxon>Phycisphaera</taxon>
    </lineage>
</organism>
<dbReference type="KEGG" id="phm:PSMK_08670"/>
<dbReference type="AlphaFoldDB" id="I0ICN8"/>
<dbReference type="HOGENOM" id="CLU_2790369_0_0_0"/>
<evidence type="ECO:0000313" key="2">
    <source>
        <dbReference type="Proteomes" id="UP000007881"/>
    </source>
</evidence>
<dbReference type="STRING" id="1142394.PSMK_08670"/>
<keyword evidence="2" id="KW-1185">Reference proteome</keyword>
<gene>
    <name evidence="1" type="ordered locus">PSMK_08670</name>
</gene>
<sequence>MWRLVAGLSRRIGTFRFIERTGRTRDLRPIPRERRGPAAARGLGVAVRGGQQNDGFRTIARRPTRTSS</sequence>
<evidence type="ECO:0000313" key="1">
    <source>
        <dbReference type="EMBL" id="BAM03026.1"/>
    </source>
</evidence>
<dbReference type="EMBL" id="AP012338">
    <property type="protein sequence ID" value="BAM03026.1"/>
    <property type="molecule type" value="Genomic_DNA"/>
</dbReference>
<dbReference type="Proteomes" id="UP000007881">
    <property type="component" value="Chromosome"/>
</dbReference>